<proteinExistence type="predicted"/>
<keyword evidence="3" id="KW-1185">Reference proteome</keyword>
<evidence type="ECO:0000256" key="1">
    <source>
        <dbReference type="SAM" id="Phobius"/>
    </source>
</evidence>
<feature type="transmembrane region" description="Helical" evidence="1">
    <location>
        <begin position="17"/>
        <end position="37"/>
    </location>
</feature>
<evidence type="ECO:0000313" key="3">
    <source>
        <dbReference type="Proteomes" id="UP000784294"/>
    </source>
</evidence>
<comment type="caution">
    <text evidence="2">The sequence shown here is derived from an EMBL/GenBank/DDBJ whole genome shotgun (WGS) entry which is preliminary data.</text>
</comment>
<reference evidence="2" key="1">
    <citation type="submission" date="2018-11" db="EMBL/GenBank/DDBJ databases">
        <authorList>
            <consortium name="Pathogen Informatics"/>
        </authorList>
    </citation>
    <scope>NUCLEOTIDE SEQUENCE</scope>
</reference>
<keyword evidence="1" id="KW-0812">Transmembrane</keyword>
<keyword evidence="1" id="KW-1133">Transmembrane helix</keyword>
<protein>
    <submittedName>
        <fullName evidence="2">Uncharacterized protein</fullName>
    </submittedName>
</protein>
<evidence type="ECO:0000313" key="2">
    <source>
        <dbReference type="EMBL" id="VEL08201.1"/>
    </source>
</evidence>
<keyword evidence="1" id="KW-0472">Membrane</keyword>
<dbReference type="AlphaFoldDB" id="A0A3S4ZP04"/>
<gene>
    <name evidence="2" type="ORF">PXEA_LOCUS1641</name>
</gene>
<organism evidence="2 3">
    <name type="scientific">Protopolystoma xenopodis</name>
    <dbReference type="NCBI Taxonomy" id="117903"/>
    <lineage>
        <taxon>Eukaryota</taxon>
        <taxon>Metazoa</taxon>
        <taxon>Spiralia</taxon>
        <taxon>Lophotrochozoa</taxon>
        <taxon>Platyhelminthes</taxon>
        <taxon>Monogenea</taxon>
        <taxon>Polyopisthocotylea</taxon>
        <taxon>Polystomatidea</taxon>
        <taxon>Polystomatidae</taxon>
        <taxon>Protopolystoma</taxon>
    </lineage>
</organism>
<dbReference type="EMBL" id="CAAALY010003384">
    <property type="protein sequence ID" value="VEL08201.1"/>
    <property type="molecule type" value="Genomic_DNA"/>
</dbReference>
<sequence length="162" mass="18762">MEAPGTRMICHSSFLRFLYYVISLSILLPTISHLVLANGSTFVNLRKIAIIKPSKPYYRIGENIKGCFLYDEVIETETGELKQVLSLSRLKYEYKVYDFKEQRYSFTSTTQYEGLIPNGLTEFRGDQRIVRVNCIIKDGGAHIRDIPIEGETRKYPFLCLYL</sequence>
<dbReference type="Proteomes" id="UP000784294">
    <property type="component" value="Unassembled WGS sequence"/>
</dbReference>
<name>A0A3S4ZP04_9PLAT</name>
<accession>A0A3S4ZP04</accession>